<keyword evidence="10" id="KW-1185">Reference proteome</keyword>
<dbReference type="GO" id="GO:0016787">
    <property type="term" value="F:hydrolase activity"/>
    <property type="evidence" value="ECO:0007669"/>
    <property type="project" value="UniProtKB-KW"/>
</dbReference>
<dbReference type="InterPro" id="IPR045249">
    <property type="entry name" value="HARBI1-like"/>
</dbReference>
<dbReference type="GO" id="GO:0005634">
    <property type="term" value="C:nucleus"/>
    <property type="evidence" value="ECO:0007669"/>
    <property type="project" value="UniProtKB-SubCell"/>
</dbReference>
<evidence type="ECO:0000256" key="7">
    <source>
        <dbReference type="ARBA" id="ARBA00023242"/>
    </source>
</evidence>
<evidence type="ECO:0000259" key="8">
    <source>
        <dbReference type="Pfam" id="PF13359"/>
    </source>
</evidence>
<evidence type="ECO:0000256" key="3">
    <source>
        <dbReference type="ARBA" id="ARBA00006958"/>
    </source>
</evidence>
<dbReference type="GO" id="GO:0046872">
    <property type="term" value="F:metal ion binding"/>
    <property type="evidence" value="ECO:0007669"/>
    <property type="project" value="UniProtKB-KW"/>
</dbReference>
<dbReference type="OrthoDB" id="2276543at2759"/>
<sequence length="387" mass="43854">MPNISDHKKILDMTADYIVAEAISDFLFNDDDDDVDMGNPFNNNSTFMLDDDEMFDDIDEQDINMDLDYSYSSSTYLESKGWGTIPTSNYMSSVVFNLPEKEFKQDGRMTYEAFYDLVDKIKNDQVFQNNSYICQAPVREQLIVALYRFGMYGNGASAGQVARHFGIGAGTSDLYVNRVITALLRHRTDEVYWPTPAEKHNIKETIQSSSGFPNCIGCVDGTGIVLSYAPVDNEEDFFNRKSEYSLAAMVVVDPDIRIRYATCGFVGSAHDTRVWNNSDLALNSQRYFDGEEYLLGDKGYPLCKEVITPYKEPRAQHPNNKTFNFCLSSPRVRVEHAIGVLKGRFQSLRGLRIVIGKGKSKKKDQARAVLWFHACVVLHNPKTSILR</sequence>
<protein>
    <recommendedName>
        <fullName evidence="8">DDE Tnp4 domain-containing protein</fullName>
    </recommendedName>
</protein>
<keyword evidence="6" id="KW-0378">Hydrolase</keyword>
<dbReference type="PANTHER" id="PTHR22930:SF85">
    <property type="entry name" value="GH03217P-RELATED"/>
    <property type="match status" value="1"/>
</dbReference>
<dbReference type="GO" id="GO:0004518">
    <property type="term" value="F:nuclease activity"/>
    <property type="evidence" value="ECO:0007669"/>
    <property type="project" value="UniProtKB-KW"/>
</dbReference>
<comment type="caution">
    <text evidence="9">The sequence shown here is derived from an EMBL/GenBank/DDBJ whole genome shotgun (WGS) entry which is preliminary data.</text>
</comment>
<keyword evidence="5" id="KW-0479">Metal-binding</keyword>
<dbReference type="EMBL" id="JAEPRB010000341">
    <property type="protein sequence ID" value="KAG2216961.1"/>
    <property type="molecule type" value="Genomic_DNA"/>
</dbReference>
<accession>A0A8H7RW61</accession>
<reference evidence="9 10" key="1">
    <citation type="submission" date="2020-12" db="EMBL/GenBank/DDBJ databases">
        <title>Metabolic potential, ecology and presence of endohyphal bacteria is reflected in genomic diversity of Mucoromycotina.</title>
        <authorList>
            <person name="Muszewska A."/>
            <person name="Okrasinska A."/>
            <person name="Steczkiewicz K."/>
            <person name="Drgas O."/>
            <person name="Orlowska M."/>
            <person name="Perlinska-Lenart U."/>
            <person name="Aleksandrzak-Piekarczyk T."/>
            <person name="Szatraj K."/>
            <person name="Zielenkiewicz U."/>
            <person name="Pilsyk S."/>
            <person name="Malc E."/>
            <person name="Mieczkowski P."/>
            <person name="Kruszewska J.S."/>
            <person name="Biernat P."/>
            <person name="Pawlowska J."/>
        </authorList>
    </citation>
    <scope>NUCLEOTIDE SEQUENCE [LARGE SCALE GENOMIC DNA]</scope>
    <source>
        <strain evidence="9 10">CBS 142.35</strain>
    </source>
</reference>
<keyword evidence="7" id="KW-0539">Nucleus</keyword>
<comment type="subcellular location">
    <subcellularLocation>
        <location evidence="2">Nucleus</location>
    </subcellularLocation>
</comment>
<name>A0A8H7RW61_9FUNG</name>
<evidence type="ECO:0000256" key="4">
    <source>
        <dbReference type="ARBA" id="ARBA00022722"/>
    </source>
</evidence>
<dbReference type="AlphaFoldDB" id="A0A8H7RW61"/>
<evidence type="ECO:0000256" key="2">
    <source>
        <dbReference type="ARBA" id="ARBA00004123"/>
    </source>
</evidence>
<evidence type="ECO:0000313" key="9">
    <source>
        <dbReference type="EMBL" id="KAG2216961.1"/>
    </source>
</evidence>
<gene>
    <name evidence="9" type="ORF">INT45_007396</name>
</gene>
<comment type="similarity">
    <text evidence="3">Belongs to the HARBI1 family.</text>
</comment>
<dbReference type="Proteomes" id="UP000646827">
    <property type="component" value="Unassembled WGS sequence"/>
</dbReference>
<keyword evidence="4" id="KW-0540">Nuclease</keyword>
<organism evidence="9 10">
    <name type="scientific">Circinella minor</name>
    <dbReference type="NCBI Taxonomy" id="1195481"/>
    <lineage>
        <taxon>Eukaryota</taxon>
        <taxon>Fungi</taxon>
        <taxon>Fungi incertae sedis</taxon>
        <taxon>Mucoromycota</taxon>
        <taxon>Mucoromycotina</taxon>
        <taxon>Mucoromycetes</taxon>
        <taxon>Mucorales</taxon>
        <taxon>Lichtheimiaceae</taxon>
        <taxon>Circinella</taxon>
    </lineage>
</organism>
<dbReference type="InterPro" id="IPR027806">
    <property type="entry name" value="HARBI1_dom"/>
</dbReference>
<feature type="domain" description="DDE Tnp4" evidence="8">
    <location>
        <begin position="219"/>
        <end position="380"/>
    </location>
</feature>
<evidence type="ECO:0000256" key="5">
    <source>
        <dbReference type="ARBA" id="ARBA00022723"/>
    </source>
</evidence>
<dbReference type="PANTHER" id="PTHR22930">
    <property type="match status" value="1"/>
</dbReference>
<evidence type="ECO:0000256" key="6">
    <source>
        <dbReference type="ARBA" id="ARBA00022801"/>
    </source>
</evidence>
<evidence type="ECO:0000313" key="10">
    <source>
        <dbReference type="Proteomes" id="UP000646827"/>
    </source>
</evidence>
<evidence type="ECO:0000256" key="1">
    <source>
        <dbReference type="ARBA" id="ARBA00001968"/>
    </source>
</evidence>
<proteinExistence type="inferred from homology"/>
<dbReference type="Pfam" id="PF13359">
    <property type="entry name" value="DDE_Tnp_4"/>
    <property type="match status" value="1"/>
</dbReference>
<comment type="cofactor">
    <cofactor evidence="1">
        <name>a divalent metal cation</name>
        <dbReference type="ChEBI" id="CHEBI:60240"/>
    </cofactor>
</comment>